<evidence type="ECO:0000313" key="3">
    <source>
        <dbReference type="Proteomes" id="UP000224567"/>
    </source>
</evidence>
<evidence type="ECO:0000259" key="1">
    <source>
        <dbReference type="Pfam" id="PF23468"/>
    </source>
</evidence>
<protein>
    <recommendedName>
        <fullName evidence="1">Plastid division protein CDP1-like 2nd alpha solenoid domain-containing protein</fullName>
    </recommendedName>
</protein>
<dbReference type="AlphaFoldDB" id="A0A2G2VT21"/>
<feature type="domain" description="Plastid division protein CDP1-like 2nd alpha solenoid" evidence="1">
    <location>
        <begin position="1"/>
        <end position="52"/>
    </location>
</feature>
<gene>
    <name evidence="2" type="ORF">CQW23_23821</name>
</gene>
<dbReference type="InterPro" id="IPR044685">
    <property type="entry name" value="CPD1-like"/>
</dbReference>
<dbReference type="GO" id="GO:0010020">
    <property type="term" value="P:chloroplast fission"/>
    <property type="evidence" value="ECO:0007669"/>
    <property type="project" value="TreeGrafter"/>
</dbReference>
<comment type="caution">
    <text evidence="2">The sequence shown here is derived from an EMBL/GenBank/DDBJ whole genome shotgun (WGS) entry which is preliminary data.</text>
</comment>
<dbReference type="EMBL" id="MLFT02000010">
    <property type="protein sequence ID" value="PHT36121.1"/>
    <property type="molecule type" value="Genomic_DNA"/>
</dbReference>
<dbReference type="PANTHER" id="PTHR33925:SF1">
    <property type="entry name" value="PROTEIN ACCUMULATION AND REPLICATION OF CHLOROPLASTS 6, CHLOROPLASTIC"/>
    <property type="match status" value="1"/>
</dbReference>
<evidence type="ECO:0000313" key="2">
    <source>
        <dbReference type="EMBL" id="PHT36121.1"/>
    </source>
</evidence>
<organism evidence="2 3">
    <name type="scientific">Capsicum baccatum</name>
    <name type="common">Peruvian pepper</name>
    <dbReference type="NCBI Taxonomy" id="33114"/>
    <lineage>
        <taxon>Eukaryota</taxon>
        <taxon>Viridiplantae</taxon>
        <taxon>Streptophyta</taxon>
        <taxon>Embryophyta</taxon>
        <taxon>Tracheophyta</taxon>
        <taxon>Spermatophyta</taxon>
        <taxon>Magnoliopsida</taxon>
        <taxon>eudicotyledons</taxon>
        <taxon>Gunneridae</taxon>
        <taxon>Pentapetalae</taxon>
        <taxon>asterids</taxon>
        <taxon>lamiids</taxon>
        <taxon>Solanales</taxon>
        <taxon>Solanaceae</taxon>
        <taxon>Solanoideae</taxon>
        <taxon>Capsiceae</taxon>
        <taxon>Capsicum</taxon>
    </lineage>
</organism>
<dbReference type="PANTHER" id="PTHR33925">
    <property type="entry name" value="PLASTID DIVISION PROTEIN CDP1, CHLOROPLASTIC-RELATED"/>
    <property type="match status" value="1"/>
</dbReference>
<reference evidence="3" key="2">
    <citation type="journal article" date="2017" name="J. Anim. Genet.">
        <title>Multiple reference genome sequences of hot pepper reveal the massive evolution of plant disease resistance genes by retroduplication.</title>
        <authorList>
            <person name="Kim S."/>
            <person name="Park J."/>
            <person name="Yeom S.-I."/>
            <person name="Kim Y.-M."/>
            <person name="Seo E."/>
            <person name="Kim K.-T."/>
            <person name="Kim M.-S."/>
            <person name="Lee J.M."/>
            <person name="Cheong K."/>
            <person name="Shin H.-S."/>
            <person name="Kim S.-B."/>
            <person name="Han K."/>
            <person name="Lee J."/>
            <person name="Park M."/>
            <person name="Lee H.-A."/>
            <person name="Lee H.-Y."/>
            <person name="Lee Y."/>
            <person name="Oh S."/>
            <person name="Lee J.H."/>
            <person name="Choi E."/>
            <person name="Choi E."/>
            <person name="Lee S.E."/>
            <person name="Jeon J."/>
            <person name="Kim H."/>
            <person name="Choi G."/>
            <person name="Song H."/>
            <person name="Lee J."/>
            <person name="Lee S.-C."/>
            <person name="Kwon J.-K."/>
            <person name="Lee H.-Y."/>
            <person name="Koo N."/>
            <person name="Hong Y."/>
            <person name="Kim R.W."/>
            <person name="Kang W.-H."/>
            <person name="Huh J.H."/>
            <person name="Kang B.-C."/>
            <person name="Yang T.-J."/>
            <person name="Lee Y.-H."/>
            <person name="Bennetzen J.L."/>
            <person name="Choi D."/>
        </authorList>
    </citation>
    <scope>NUCLEOTIDE SEQUENCE [LARGE SCALE GENOMIC DNA]</scope>
    <source>
        <strain evidence="3">cv. PBC81</strain>
    </source>
</reference>
<dbReference type="Proteomes" id="UP000224567">
    <property type="component" value="Unassembled WGS sequence"/>
</dbReference>
<name>A0A2G2VT21_CAPBA</name>
<dbReference type="STRING" id="33114.A0A2G2VT21"/>
<keyword evidence="3" id="KW-1185">Reference proteome</keyword>
<dbReference type="OrthoDB" id="512200at2759"/>
<proteinExistence type="predicted"/>
<accession>A0A2G2VT21</accession>
<sequence length="144" mass="16685">MEVVFPRYIETEYVTFKLGDYYNDPTILIYLERLEGGSALPLAVDVTIARIGFEAIVVLDTAKASSIQALQEVFPTDDGEGSLRRYGDNKINEFDIVKPFKDLREIREQNNFIIIVEDLSRISLNYQEKNLIKEEKCKCEDYIY</sequence>
<dbReference type="Pfam" id="PF23468">
    <property type="entry name" value="ARC6"/>
    <property type="match status" value="1"/>
</dbReference>
<dbReference type="InterPro" id="IPR057137">
    <property type="entry name" value="CDP1-like_a_solenoid_2"/>
</dbReference>
<reference evidence="2 3" key="1">
    <citation type="journal article" date="2017" name="Genome Biol.">
        <title>New reference genome sequences of hot pepper reveal the massive evolution of plant disease-resistance genes by retroduplication.</title>
        <authorList>
            <person name="Kim S."/>
            <person name="Park J."/>
            <person name="Yeom S.I."/>
            <person name="Kim Y.M."/>
            <person name="Seo E."/>
            <person name="Kim K.T."/>
            <person name="Kim M.S."/>
            <person name="Lee J.M."/>
            <person name="Cheong K."/>
            <person name="Shin H.S."/>
            <person name="Kim S.B."/>
            <person name="Han K."/>
            <person name="Lee J."/>
            <person name="Park M."/>
            <person name="Lee H.A."/>
            <person name="Lee H.Y."/>
            <person name="Lee Y."/>
            <person name="Oh S."/>
            <person name="Lee J.H."/>
            <person name="Choi E."/>
            <person name="Choi E."/>
            <person name="Lee S.E."/>
            <person name="Jeon J."/>
            <person name="Kim H."/>
            <person name="Choi G."/>
            <person name="Song H."/>
            <person name="Lee J."/>
            <person name="Lee S.C."/>
            <person name="Kwon J.K."/>
            <person name="Lee H.Y."/>
            <person name="Koo N."/>
            <person name="Hong Y."/>
            <person name="Kim R.W."/>
            <person name="Kang W.H."/>
            <person name="Huh J.H."/>
            <person name="Kang B.C."/>
            <person name="Yang T.J."/>
            <person name="Lee Y.H."/>
            <person name="Bennetzen J.L."/>
            <person name="Choi D."/>
        </authorList>
    </citation>
    <scope>NUCLEOTIDE SEQUENCE [LARGE SCALE GENOMIC DNA]</scope>
    <source>
        <strain evidence="3">cv. PBC81</strain>
    </source>
</reference>
<dbReference type="GO" id="GO:0009706">
    <property type="term" value="C:chloroplast inner membrane"/>
    <property type="evidence" value="ECO:0007669"/>
    <property type="project" value="TreeGrafter"/>
</dbReference>